<dbReference type="InterPro" id="IPR036388">
    <property type="entry name" value="WH-like_DNA-bd_sf"/>
</dbReference>
<reference evidence="2" key="1">
    <citation type="submission" date="2020-05" db="EMBL/GenBank/DDBJ databases">
        <title>Phylogenomic resolution of chytrid fungi.</title>
        <authorList>
            <person name="Stajich J.E."/>
            <person name="Amses K."/>
            <person name="Simmons R."/>
            <person name="Seto K."/>
            <person name="Myers J."/>
            <person name="Bonds A."/>
            <person name="Quandt C.A."/>
            <person name="Barry K."/>
            <person name="Liu P."/>
            <person name="Grigoriev I."/>
            <person name="Longcore J.E."/>
            <person name="James T.Y."/>
        </authorList>
    </citation>
    <scope>NUCLEOTIDE SEQUENCE</scope>
    <source>
        <strain evidence="2">JEL0318</strain>
    </source>
</reference>
<feature type="non-terminal residue" evidence="2">
    <location>
        <position position="134"/>
    </location>
</feature>
<protein>
    <submittedName>
        <fullName evidence="2">Transcriptional adapter ada2</fullName>
    </submittedName>
</protein>
<name>A0AAD5SFR2_9FUNG</name>
<dbReference type="Proteomes" id="UP001212841">
    <property type="component" value="Unassembled WGS sequence"/>
</dbReference>
<dbReference type="GO" id="GO:0003713">
    <property type="term" value="F:transcription coactivator activity"/>
    <property type="evidence" value="ECO:0007669"/>
    <property type="project" value="TreeGrafter"/>
</dbReference>
<dbReference type="GO" id="GO:0070461">
    <property type="term" value="C:SAGA-type complex"/>
    <property type="evidence" value="ECO:0007669"/>
    <property type="project" value="TreeGrafter"/>
</dbReference>
<dbReference type="PANTHER" id="PTHR12374">
    <property type="entry name" value="TRANSCRIPTIONAL ADAPTOR 2 ADA2 -RELATED"/>
    <property type="match status" value="1"/>
</dbReference>
<dbReference type="Pfam" id="PF04433">
    <property type="entry name" value="SWIRM"/>
    <property type="match status" value="1"/>
</dbReference>
<dbReference type="EMBL" id="JADGJD010000300">
    <property type="protein sequence ID" value="KAJ3052381.1"/>
    <property type="molecule type" value="Genomic_DNA"/>
</dbReference>
<dbReference type="AlphaFoldDB" id="A0AAD5SFR2"/>
<sequence>IDVREFVNTEGITPVVWKKSTSLDIPSTSAGYHLLTDEELITCSTLRMMPSQYLTVKETLLGAVARGPFKKREAKRWFRIDVNKTAVLYDWFKTLGWIPDEEDWEKHRRKLLEGKNGGIGVALDEKGDDEEGGG</sequence>
<keyword evidence="3" id="KW-1185">Reference proteome</keyword>
<organism evidence="2 3">
    <name type="scientific">Rhizophlyctis rosea</name>
    <dbReference type="NCBI Taxonomy" id="64517"/>
    <lineage>
        <taxon>Eukaryota</taxon>
        <taxon>Fungi</taxon>
        <taxon>Fungi incertae sedis</taxon>
        <taxon>Chytridiomycota</taxon>
        <taxon>Chytridiomycota incertae sedis</taxon>
        <taxon>Chytridiomycetes</taxon>
        <taxon>Rhizophlyctidales</taxon>
        <taxon>Rhizophlyctidaceae</taxon>
        <taxon>Rhizophlyctis</taxon>
    </lineage>
</organism>
<dbReference type="GO" id="GO:0003682">
    <property type="term" value="F:chromatin binding"/>
    <property type="evidence" value="ECO:0007669"/>
    <property type="project" value="TreeGrafter"/>
</dbReference>
<dbReference type="InterPro" id="IPR009057">
    <property type="entry name" value="Homeodomain-like_sf"/>
</dbReference>
<feature type="domain" description="SWIRM" evidence="1">
    <location>
        <begin position="33"/>
        <end position="98"/>
    </location>
</feature>
<dbReference type="GO" id="GO:0006357">
    <property type="term" value="P:regulation of transcription by RNA polymerase II"/>
    <property type="evidence" value="ECO:0007669"/>
    <property type="project" value="TreeGrafter"/>
</dbReference>
<dbReference type="FunFam" id="1.10.10.10:FF:000087">
    <property type="entry name" value="Transcriptional adapter 2"/>
    <property type="match status" value="1"/>
</dbReference>
<dbReference type="Gene3D" id="1.10.10.10">
    <property type="entry name" value="Winged helix-like DNA-binding domain superfamily/Winged helix DNA-binding domain"/>
    <property type="match status" value="1"/>
</dbReference>
<gene>
    <name evidence="2" type="primary">ADA2_2</name>
    <name evidence="2" type="ORF">HK097_006443</name>
</gene>
<comment type="caution">
    <text evidence="2">The sequence shown here is derived from an EMBL/GenBank/DDBJ whole genome shotgun (WGS) entry which is preliminary data.</text>
</comment>
<dbReference type="PANTHER" id="PTHR12374:SF20">
    <property type="entry name" value="TRANSCRIPTIONAL ADAPTER 2-ALPHA"/>
    <property type="match status" value="1"/>
</dbReference>
<evidence type="ECO:0000313" key="2">
    <source>
        <dbReference type="EMBL" id="KAJ3052381.1"/>
    </source>
</evidence>
<evidence type="ECO:0000313" key="3">
    <source>
        <dbReference type="Proteomes" id="UP001212841"/>
    </source>
</evidence>
<evidence type="ECO:0000259" key="1">
    <source>
        <dbReference type="Pfam" id="PF04433"/>
    </source>
</evidence>
<dbReference type="SUPFAM" id="SSF46689">
    <property type="entry name" value="Homeodomain-like"/>
    <property type="match status" value="1"/>
</dbReference>
<proteinExistence type="predicted"/>
<dbReference type="InterPro" id="IPR007526">
    <property type="entry name" value="SWIRM"/>
</dbReference>
<accession>A0AAD5SFR2</accession>
<dbReference type="GO" id="GO:0006338">
    <property type="term" value="P:chromatin remodeling"/>
    <property type="evidence" value="ECO:0007669"/>
    <property type="project" value="TreeGrafter"/>
</dbReference>
<dbReference type="GO" id="GO:0005634">
    <property type="term" value="C:nucleus"/>
    <property type="evidence" value="ECO:0007669"/>
    <property type="project" value="TreeGrafter"/>
</dbReference>